<accession>A0A7W6QZW4</accession>
<gene>
    <name evidence="2" type="ORF">GGD57_000775</name>
</gene>
<evidence type="ECO:0000313" key="2">
    <source>
        <dbReference type="EMBL" id="MBB4234226.1"/>
    </source>
</evidence>
<comment type="caution">
    <text evidence="2">The sequence shown here is derived from an EMBL/GenBank/DDBJ whole genome shotgun (WGS) entry which is preliminary data.</text>
</comment>
<reference evidence="2 3" key="1">
    <citation type="submission" date="2020-08" db="EMBL/GenBank/DDBJ databases">
        <title>Genomic Encyclopedia of Type Strains, Phase IV (KMG-V): Genome sequencing to study the core and pangenomes of soil and plant-associated prokaryotes.</title>
        <authorList>
            <person name="Whitman W."/>
        </authorList>
    </citation>
    <scope>NUCLEOTIDE SEQUENCE [LARGE SCALE GENOMIC DNA]</scope>
    <source>
        <strain evidence="2 3">SEMIA 4089</strain>
    </source>
</reference>
<organism evidence="2 3">
    <name type="scientific">Rhizobium esperanzae</name>
    <dbReference type="NCBI Taxonomy" id="1967781"/>
    <lineage>
        <taxon>Bacteria</taxon>
        <taxon>Pseudomonadati</taxon>
        <taxon>Pseudomonadota</taxon>
        <taxon>Alphaproteobacteria</taxon>
        <taxon>Hyphomicrobiales</taxon>
        <taxon>Rhizobiaceae</taxon>
        <taxon>Rhizobium/Agrobacterium group</taxon>
        <taxon>Rhizobium</taxon>
    </lineage>
</organism>
<evidence type="ECO:0000256" key="1">
    <source>
        <dbReference type="SAM" id="MobiDB-lite"/>
    </source>
</evidence>
<feature type="compositionally biased region" description="Basic and acidic residues" evidence="1">
    <location>
        <begin position="9"/>
        <end position="19"/>
    </location>
</feature>
<dbReference type="EMBL" id="JACIFY010000002">
    <property type="protein sequence ID" value="MBB4234226.1"/>
    <property type="molecule type" value="Genomic_DNA"/>
</dbReference>
<evidence type="ECO:0000313" key="3">
    <source>
        <dbReference type="Proteomes" id="UP000540909"/>
    </source>
</evidence>
<dbReference type="AlphaFoldDB" id="A0A7W6QZW4"/>
<feature type="region of interest" description="Disordered" evidence="1">
    <location>
        <begin position="1"/>
        <end position="33"/>
    </location>
</feature>
<proteinExistence type="predicted"/>
<name>A0A7W6QZW4_9HYPH</name>
<protein>
    <submittedName>
        <fullName evidence="2">Uncharacterized protein</fullName>
    </submittedName>
</protein>
<sequence length="63" mass="6562">MSAGAHGAGIRDGRGDEFAHGSPGSPDSLDRAAVKTRDVGRIHQAERIPLSFESIATDGIVFT</sequence>
<dbReference type="Proteomes" id="UP000540909">
    <property type="component" value="Unassembled WGS sequence"/>
</dbReference>
<dbReference type="RefSeq" id="WP_184466993.1">
    <property type="nucleotide sequence ID" value="NZ_JACIFY010000002.1"/>
</dbReference>